<sequence>MLIIGELINTSRKAIKEAVEKKDANYIQQVAREQLEAGANYIDVNCGTMINNEIEIMEWLVKTVQEAVEVPLSIDSPDPKVIEAGLRLVKYGQPMINSISDEKERFDSILPLVVKYNAKIVALCMDDTGMPETGEDRVRVAKSLYLKLTKAGVSDENIYFDPLVKPISAVEKAGVEVLESIKFIKILYPDVHFTCGLSNVSYGLPNRKVLNRLFVVQTMTLGMDGYILNPSDKEMMGVIYASLALLGQDAYCMNYLTAHRKGLYEV</sequence>
<dbReference type="EMBL" id="SPQQ01000011">
    <property type="protein sequence ID" value="TGE35777.1"/>
    <property type="molecule type" value="Genomic_DNA"/>
</dbReference>
<dbReference type="Gene3D" id="3.20.20.20">
    <property type="entry name" value="Dihydropteroate synthase-like"/>
    <property type="match status" value="1"/>
</dbReference>
<evidence type="ECO:0000313" key="9">
    <source>
        <dbReference type="Proteomes" id="UP000298460"/>
    </source>
</evidence>
<feature type="domain" description="Pterin-binding" evidence="7">
    <location>
        <begin position="1"/>
        <end position="266"/>
    </location>
</feature>
<organism evidence="8 9">
    <name type="scientific">Desulfosporosinus fructosivorans</name>
    <dbReference type="NCBI Taxonomy" id="2018669"/>
    <lineage>
        <taxon>Bacteria</taxon>
        <taxon>Bacillati</taxon>
        <taxon>Bacillota</taxon>
        <taxon>Clostridia</taxon>
        <taxon>Eubacteriales</taxon>
        <taxon>Desulfitobacteriaceae</taxon>
        <taxon>Desulfosporosinus</taxon>
    </lineage>
</organism>
<dbReference type="NCBIfam" id="NF005719">
    <property type="entry name" value="PRK07535.1"/>
    <property type="match status" value="1"/>
</dbReference>
<reference evidence="8 9" key="1">
    <citation type="submission" date="2019-03" db="EMBL/GenBank/DDBJ databases">
        <title>Draft Genome Sequence of Desulfosporosinus fructosivorans Strain 63.6F, Isolated from Marine Sediment in the Baltic Sea.</title>
        <authorList>
            <person name="Hausmann B."/>
            <person name="Vandieken V."/>
            <person name="Pjevac P."/>
            <person name="Schreck K."/>
            <person name="Herbold C.W."/>
            <person name="Loy A."/>
        </authorList>
    </citation>
    <scope>NUCLEOTIDE SEQUENCE [LARGE SCALE GENOMIC DNA]</scope>
    <source>
        <strain evidence="8 9">63.6F</strain>
    </source>
</reference>
<dbReference type="Proteomes" id="UP000298460">
    <property type="component" value="Unassembled WGS sequence"/>
</dbReference>
<dbReference type="GO" id="GO:0008705">
    <property type="term" value="F:methionine synthase activity"/>
    <property type="evidence" value="ECO:0007669"/>
    <property type="project" value="TreeGrafter"/>
</dbReference>
<dbReference type="GO" id="GO:0046872">
    <property type="term" value="F:metal ion binding"/>
    <property type="evidence" value="ECO:0007669"/>
    <property type="project" value="UniProtKB-KW"/>
</dbReference>
<dbReference type="GO" id="GO:0005829">
    <property type="term" value="C:cytosol"/>
    <property type="evidence" value="ECO:0007669"/>
    <property type="project" value="TreeGrafter"/>
</dbReference>
<evidence type="ECO:0000313" key="8">
    <source>
        <dbReference type="EMBL" id="TGE35777.1"/>
    </source>
</evidence>
<dbReference type="PANTHER" id="PTHR45833">
    <property type="entry name" value="METHIONINE SYNTHASE"/>
    <property type="match status" value="1"/>
</dbReference>
<keyword evidence="2 8" id="KW-0489">Methyltransferase</keyword>
<keyword evidence="6" id="KW-0170">Cobalt</keyword>
<evidence type="ECO:0000256" key="2">
    <source>
        <dbReference type="ARBA" id="ARBA00022603"/>
    </source>
</evidence>
<dbReference type="PROSITE" id="PS50972">
    <property type="entry name" value="PTERIN_BINDING"/>
    <property type="match status" value="1"/>
</dbReference>
<dbReference type="GO" id="GO:0046653">
    <property type="term" value="P:tetrahydrofolate metabolic process"/>
    <property type="evidence" value="ECO:0007669"/>
    <property type="project" value="TreeGrafter"/>
</dbReference>
<evidence type="ECO:0000256" key="1">
    <source>
        <dbReference type="ARBA" id="ARBA00010398"/>
    </source>
</evidence>
<keyword evidence="3" id="KW-0846">Cobalamin</keyword>
<comment type="similarity">
    <text evidence="1">Belongs to the vitamin-B12 dependent methionine synthase family.</text>
</comment>
<dbReference type="SUPFAM" id="SSF51717">
    <property type="entry name" value="Dihydropteroate synthetase-like"/>
    <property type="match status" value="1"/>
</dbReference>
<evidence type="ECO:0000256" key="5">
    <source>
        <dbReference type="ARBA" id="ARBA00022723"/>
    </source>
</evidence>
<name>A0A4Z0R1A2_9FIRM</name>
<evidence type="ECO:0000256" key="6">
    <source>
        <dbReference type="ARBA" id="ARBA00023285"/>
    </source>
</evidence>
<protein>
    <submittedName>
        <fullName evidence="8">Methyltetrahydrofolate cobalamin methyltransferase</fullName>
    </submittedName>
</protein>
<dbReference type="RefSeq" id="WP_135551307.1">
    <property type="nucleotide sequence ID" value="NZ_SPQQ01000011.1"/>
</dbReference>
<keyword evidence="5" id="KW-0479">Metal-binding</keyword>
<dbReference type="InterPro" id="IPR011005">
    <property type="entry name" value="Dihydropteroate_synth-like_sf"/>
</dbReference>
<comment type="caution">
    <text evidence="8">The sequence shown here is derived from an EMBL/GenBank/DDBJ whole genome shotgun (WGS) entry which is preliminary data.</text>
</comment>
<dbReference type="PANTHER" id="PTHR45833:SF1">
    <property type="entry name" value="METHIONINE SYNTHASE"/>
    <property type="match status" value="1"/>
</dbReference>
<dbReference type="AlphaFoldDB" id="A0A4Z0R1A2"/>
<gene>
    <name evidence="8" type="ORF">E4K67_23740</name>
</gene>
<evidence type="ECO:0000259" key="7">
    <source>
        <dbReference type="PROSITE" id="PS50972"/>
    </source>
</evidence>
<dbReference type="InterPro" id="IPR000489">
    <property type="entry name" value="Pterin-binding_dom"/>
</dbReference>
<keyword evidence="9" id="KW-1185">Reference proteome</keyword>
<accession>A0A4Z0R1A2</accession>
<evidence type="ECO:0000256" key="3">
    <source>
        <dbReference type="ARBA" id="ARBA00022628"/>
    </source>
</evidence>
<evidence type="ECO:0000256" key="4">
    <source>
        <dbReference type="ARBA" id="ARBA00022679"/>
    </source>
</evidence>
<proteinExistence type="inferred from homology"/>
<dbReference type="GO" id="GO:0031419">
    <property type="term" value="F:cobalamin binding"/>
    <property type="evidence" value="ECO:0007669"/>
    <property type="project" value="UniProtKB-KW"/>
</dbReference>
<dbReference type="GO" id="GO:0050667">
    <property type="term" value="P:homocysteine metabolic process"/>
    <property type="evidence" value="ECO:0007669"/>
    <property type="project" value="TreeGrafter"/>
</dbReference>
<dbReference type="InterPro" id="IPR050554">
    <property type="entry name" value="Met_Synthase/Corrinoid"/>
</dbReference>
<dbReference type="Pfam" id="PF00809">
    <property type="entry name" value="Pterin_bind"/>
    <property type="match status" value="1"/>
</dbReference>
<dbReference type="OrthoDB" id="358252at2"/>
<dbReference type="GO" id="GO:0032259">
    <property type="term" value="P:methylation"/>
    <property type="evidence" value="ECO:0007669"/>
    <property type="project" value="UniProtKB-KW"/>
</dbReference>
<keyword evidence="4 8" id="KW-0808">Transferase</keyword>